<evidence type="ECO:0000256" key="1">
    <source>
        <dbReference type="SAM" id="Phobius"/>
    </source>
</evidence>
<feature type="chain" id="PRO_5046808642" evidence="2">
    <location>
        <begin position="24"/>
        <end position="118"/>
    </location>
</feature>
<keyword evidence="1" id="KW-0472">Membrane</keyword>
<dbReference type="Proteomes" id="UP001642540">
    <property type="component" value="Unassembled WGS sequence"/>
</dbReference>
<evidence type="ECO:0000313" key="3">
    <source>
        <dbReference type="EMBL" id="CAL8135744.1"/>
    </source>
</evidence>
<keyword evidence="1" id="KW-0812">Transmembrane</keyword>
<name>A0ABP1RTZ9_9HEXA</name>
<sequence>MVPYKAALVVLILAIATGNGVHAGWFAVAQKVLWGVLSGGVVAGIDQAVNSGHSKEVVAYQVPPPSSQNLDDAVYVIIVSGTLGGVCILLIVILLLYICKLSRHPAGTPETVEMRPMA</sequence>
<keyword evidence="4" id="KW-1185">Reference proteome</keyword>
<accession>A0ABP1RTZ9</accession>
<gene>
    <name evidence="3" type="ORF">ODALV1_LOCUS26120</name>
</gene>
<evidence type="ECO:0000256" key="2">
    <source>
        <dbReference type="SAM" id="SignalP"/>
    </source>
</evidence>
<dbReference type="EMBL" id="CAXLJM020000109">
    <property type="protein sequence ID" value="CAL8135744.1"/>
    <property type="molecule type" value="Genomic_DNA"/>
</dbReference>
<proteinExistence type="predicted"/>
<feature type="signal peptide" evidence="2">
    <location>
        <begin position="1"/>
        <end position="23"/>
    </location>
</feature>
<protein>
    <submittedName>
        <fullName evidence="3">Uncharacterized protein</fullName>
    </submittedName>
</protein>
<feature type="transmembrane region" description="Helical" evidence="1">
    <location>
        <begin position="73"/>
        <end position="98"/>
    </location>
</feature>
<organism evidence="3 4">
    <name type="scientific">Orchesella dallaii</name>
    <dbReference type="NCBI Taxonomy" id="48710"/>
    <lineage>
        <taxon>Eukaryota</taxon>
        <taxon>Metazoa</taxon>
        <taxon>Ecdysozoa</taxon>
        <taxon>Arthropoda</taxon>
        <taxon>Hexapoda</taxon>
        <taxon>Collembola</taxon>
        <taxon>Entomobryomorpha</taxon>
        <taxon>Entomobryoidea</taxon>
        <taxon>Orchesellidae</taxon>
        <taxon>Orchesellinae</taxon>
        <taxon>Orchesella</taxon>
    </lineage>
</organism>
<comment type="caution">
    <text evidence="3">The sequence shown here is derived from an EMBL/GenBank/DDBJ whole genome shotgun (WGS) entry which is preliminary data.</text>
</comment>
<keyword evidence="2" id="KW-0732">Signal</keyword>
<keyword evidence="1" id="KW-1133">Transmembrane helix</keyword>
<evidence type="ECO:0000313" key="4">
    <source>
        <dbReference type="Proteomes" id="UP001642540"/>
    </source>
</evidence>
<reference evidence="3 4" key="1">
    <citation type="submission" date="2024-08" db="EMBL/GenBank/DDBJ databases">
        <authorList>
            <person name="Cucini C."/>
            <person name="Frati F."/>
        </authorList>
    </citation>
    <scope>NUCLEOTIDE SEQUENCE [LARGE SCALE GENOMIC DNA]</scope>
</reference>